<feature type="transmembrane region" description="Helical" evidence="1">
    <location>
        <begin position="12"/>
        <end position="33"/>
    </location>
</feature>
<evidence type="ECO:0000313" key="2">
    <source>
        <dbReference type="EMBL" id="WII29814.1"/>
    </source>
</evidence>
<organism evidence="2 3">
    <name type="scientific">Ligilactobacillus salivarius</name>
    <dbReference type="NCBI Taxonomy" id="1624"/>
    <lineage>
        <taxon>Bacteria</taxon>
        <taxon>Bacillati</taxon>
        <taxon>Bacillota</taxon>
        <taxon>Bacilli</taxon>
        <taxon>Lactobacillales</taxon>
        <taxon>Lactobacillaceae</taxon>
        <taxon>Ligilactobacillus</taxon>
    </lineage>
</organism>
<accession>A0AAX3X873</accession>
<gene>
    <name evidence="2" type="ORF">QFE45_11155</name>
</gene>
<dbReference type="RefSeq" id="WP_284650789.1">
    <property type="nucleotide sequence ID" value="NZ_CP123973.1"/>
</dbReference>
<name>A0AAX3X873_9LACO</name>
<dbReference type="AlphaFoldDB" id="A0AAX3X873"/>
<sequence>MSNKKIYFIKELCHIIAYLTILLIIFLRLFGAIDVSWDKILITTVIIYILQ</sequence>
<dbReference type="EMBL" id="CP123973">
    <property type="protein sequence ID" value="WII29814.1"/>
    <property type="molecule type" value="Genomic_DNA"/>
</dbReference>
<keyword evidence="1" id="KW-0812">Transmembrane</keyword>
<reference evidence="2" key="1">
    <citation type="submission" date="2023-04" db="EMBL/GenBank/DDBJ databases">
        <title>Four porcine-derived lactic acid bacteria strains analyses and their evaluation as potential probiotics based on genomics.</title>
        <authorList>
            <person name="Niu D."/>
        </authorList>
    </citation>
    <scope>NUCLEOTIDE SEQUENCE</scope>
    <source>
        <strain evidence="2">ZSA5</strain>
        <plasmid evidence="2">unnamed2</plasmid>
    </source>
</reference>
<keyword evidence="1" id="KW-1133">Transmembrane helix</keyword>
<evidence type="ECO:0000256" key="1">
    <source>
        <dbReference type="SAM" id="Phobius"/>
    </source>
</evidence>
<proteinExistence type="predicted"/>
<dbReference type="Proteomes" id="UP001231316">
    <property type="component" value="Plasmid unnamed2"/>
</dbReference>
<keyword evidence="2" id="KW-0614">Plasmid</keyword>
<protein>
    <submittedName>
        <fullName evidence="2">Uncharacterized protein</fullName>
    </submittedName>
</protein>
<geneLocation type="plasmid" evidence="2 3">
    <name>unnamed2</name>
</geneLocation>
<evidence type="ECO:0000313" key="3">
    <source>
        <dbReference type="Proteomes" id="UP001231316"/>
    </source>
</evidence>
<keyword evidence="1" id="KW-0472">Membrane</keyword>